<keyword evidence="2" id="KW-1185">Reference proteome</keyword>
<proteinExistence type="predicted"/>
<protein>
    <submittedName>
        <fullName evidence="1">Uncharacterized protein</fullName>
    </submittedName>
</protein>
<reference evidence="1" key="2">
    <citation type="submission" date="2025-08" db="UniProtKB">
        <authorList>
            <consortium name="Ensembl"/>
        </authorList>
    </citation>
    <scope>IDENTIFICATION</scope>
</reference>
<dbReference type="Ensembl" id="ENSECRT00000008732.1">
    <property type="protein sequence ID" value="ENSECRP00000008587.1"/>
    <property type="gene ID" value="ENSECRG00000005758.1"/>
</dbReference>
<organism evidence="1 2">
    <name type="scientific">Erpetoichthys calabaricus</name>
    <name type="common">Rope fish</name>
    <name type="synonym">Calamoichthys calabaricus</name>
    <dbReference type="NCBI Taxonomy" id="27687"/>
    <lineage>
        <taxon>Eukaryota</taxon>
        <taxon>Metazoa</taxon>
        <taxon>Chordata</taxon>
        <taxon>Craniata</taxon>
        <taxon>Vertebrata</taxon>
        <taxon>Euteleostomi</taxon>
        <taxon>Actinopterygii</taxon>
        <taxon>Polypteriformes</taxon>
        <taxon>Polypteridae</taxon>
        <taxon>Erpetoichthys</taxon>
    </lineage>
</organism>
<reference evidence="1" key="1">
    <citation type="submission" date="2021-06" db="EMBL/GenBank/DDBJ databases">
        <authorList>
            <consortium name="Wellcome Sanger Institute Data Sharing"/>
        </authorList>
    </citation>
    <scope>NUCLEOTIDE SEQUENCE [LARGE SCALE GENOMIC DNA]</scope>
</reference>
<evidence type="ECO:0000313" key="1">
    <source>
        <dbReference type="Ensembl" id="ENSECRP00000008587.1"/>
    </source>
</evidence>
<dbReference type="Proteomes" id="UP000694620">
    <property type="component" value="Chromosome 2"/>
</dbReference>
<name>A0A8C4RXW6_ERPCA</name>
<sequence length="61" mass="7519">MKPWQDHLRKRFKCCRETSVCNLTQPITSYRRQEEALPCVKAQCWVKCRRYFILLRNFSDH</sequence>
<accession>A0A8C4RXW6</accession>
<dbReference type="AlphaFoldDB" id="A0A8C4RXW6"/>
<evidence type="ECO:0000313" key="2">
    <source>
        <dbReference type="Proteomes" id="UP000694620"/>
    </source>
</evidence>
<reference evidence="1" key="3">
    <citation type="submission" date="2025-09" db="UniProtKB">
        <authorList>
            <consortium name="Ensembl"/>
        </authorList>
    </citation>
    <scope>IDENTIFICATION</scope>
</reference>